<evidence type="ECO:0000313" key="3">
    <source>
        <dbReference type="EMBL" id="HIU34162.1"/>
    </source>
</evidence>
<dbReference type="EMBL" id="DVMU01000142">
    <property type="protein sequence ID" value="HIU34162.1"/>
    <property type="molecule type" value="Genomic_DNA"/>
</dbReference>
<keyword evidence="3" id="KW-0012">Acyltransferase</keyword>
<feature type="transmembrane region" description="Helical" evidence="1">
    <location>
        <begin position="153"/>
        <end position="171"/>
    </location>
</feature>
<accession>A0A9D1IDH3</accession>
<reference evidence="3" key="2">
    <citation type="journal article" date="2021" name="PeerJ">
        <title>Extensive microbial diversity within the chicken gut microbiome revealed by metagenomics and culture.</title>
        <authorList>
            <person name="Gilroy R."/>
            <person name="Ravi A."/>
            <person name="Getino M."/>
            <person name="Pursley I."/>
            <person name="Horton D.L."/>
            <person name="Alikhan N.F."/>
            <person name="Baker D."/>
            <person name="Gharbi K."/>
            <person name="Hall N."/>
            <person name="Watson M."/>
            <person name="Adriaenssens E.M."/>
            <person name="Foster-Nyarko E."/>
            <person name="Jarju S."/>
            <person name="Secka A."/>
            <person name="Antonio M."/>
            <person name="Oren A."/>
            <person name="Chaudhuri R.R."/>
            <person name="La Ragione R."/>
            <person name="Hildebrand F."/>
            <person name="Pallen M.J."/>
        </authorList>
    </citation>
    <scope>NUCLEOTIDE SEQUENCE</scope>
    <source>
        <strain evidence="3">ChiHcec3-11533</strain>
    </source>
</reference>
<dbReference type="AlphaFoldDB" id="A0A9D1IDH3"/>
<feature type="transmembrane region" description="Helical" evidence="1">
    <location>
        <begin position="12"/>
        <end position="31"/>
    </location>
</feature>
<evidence type="ECO:0000313" key="4">
    <source>
        <dbReference type="Proteomes" id="UP000824072"/>
    </source>
</evidence>
<keyword evidence="1" id="KW-0812">Transmembrane</keyword>
<keyword evidence="1" id="KW-1133">Transmembrane helix</keyword>
<sequence>MEGKVNGQRDLGLDLLRILSMLMIFGMHLLYQGGAFAAAKEGSAVWVTMVVLESLFFSSVNCFALISGYVLCRSRFKMMRVLRFWAQVWFYSVLLTLIRLAIDPSGVTVSEILGSLFPILRGRLWYASSYVGLLFLIPFVNRLLRSMNKRQHLVFLCVLLLLFSVLMTLSVDDPFGINYSGHSTPWLLVLYVVGAYLKCYPPNWTRRQCAWGALIALFLTAASKVCLFWMTRRILGHAQGLGVLVREVSPTVVIIALCLFWIFRGIRVRNAFLQRVIPKFGPLAFAVYAIHLQPLLWDAMRGSFAFLAQHGVLFLLAGNFGLSVLATAVGMAIDLLRQQLFRILHVEAGLLRLSEGLQFLWNRAVGRLLNS</sequence>
<keyword evidence="1" id="KW-0472">Membrane</keyword>
<dbReference type="InterPro" id="IPR002656">
    <property type="entry name" value="Acyl_transf_3_dom"/>
</dbReference>
<feature type="transmembrane region" description="Helical" evidence="1">
    <location>
        <begin position="276"/>
        <end position="292"/>
    </location>
</feature>
<name>A0A9D1IDH3_9FIRM</name>
<dbReference type="GO" id="GO:0016747">
    <property type="term" value="F:acyltransferase activity, transferring groups other than amino-acyl groups"/>
    <property type="evidence" value="ECO:0007669"/>
    <property type="project" value="InterPro"/>
</dbReference>
<comment type="caution">
    <text evidence="3">The sequence shown here is derived from an EMBL/GenBank/DDBJ whole genome shotgun (WGS) entry which is preliminary data.</text>
</comment>
<feature type="transmembrane region" description="Helical" evidence="1">
    <location>
        <begin position="43"/>
        <end position="72"/>
    </location>
</feature>
<feature type="domain" description="Acyltransferase 3" evidence="2">
    <location>
        <begin position="11"/>
        <end position="326"/>
    </location>
</feature>
<feature type="transmembrane region" description="Helical" evidence="1">
    <location>
        <begin position="243"/>
        <end position="264"/>
    </location>
</feature>
<gene>
    <name evidence="3" type="ORF">IAB02_06315</name>
</gene>
<reference evidence="3" key="1">
    <citation type="submission" date="2020-10" db="EMBL/GenBank/DDBJ databases">
        <authorList>
            <person name="Gilroy R."/>
        </authorList>
    </citation>
    <scope>NUCLEOTIDE SEQUENCE</scope>
    <source>
        <strain evidence="3">ChiHcec3-11533</strain>
    </source>
</reference>
<proteinExistence type="predicted"/>
<feature type="transmembrane region" description="Helical" evidence="1">
    <location>
        <begin position="177"/>
        <end position="197"/>
    </location>
</feature>
<protein>
    <submittedName>
        <fullName evidence="3">Acyltransferase</fullName>
    </submittedName>
</protein>
<organism evidence="3 4">
    <name type="scientific">Candidatus Pullichristensenella excrementigallinarum</name>
    <dbReference type="NCBI Taxonomy" id="2840907"/>
    <lineage>
        <taxon>Bacteria</taxon>
        <taxon>Bacillati</taxon>
        <taxon>Bacillota</taxon>
        <taxon>Clostridia</taxon>
        <taxon>Candidatus Pullichristensenella</taxon>
    </lineage>
</organism>
<keyword evidence="3" id="KW-0808">Transferase</keyword>
<feature type="transmembrane region" description="Helical" evidence="1">
    <location>
        <begin position="84"/>
        <end position="102"/>
    </location>
</feature>
<evidence type="ECO:0000259" key="2">
    <source>
        <dbReference type="Pfam" id="PF01757"/>
    </source>
</evidence>
<evidence type="ECO:0000256" key="1">
    <source>
        <dbReference type="SAM" id="Phobius"/>
    </source>
</evidence>
<dbReference type="Proteomes" id="UP000824072">
    <property type="component" value="Unassembled WGS sequence"/>
</dbReference>
<dbReference type="Pfam" id="PF01757">
    <property type="entry name" value="Acyl_transf_3"/>
    <property type="match status" value="1"/>
</dbReference>
<feature type="transmembrane region" description="Helical" evidence="1">
    <location>
        <begin position="209"/>
        <end position="231"/>
    </location>
</feature>
<feature type="transmembrane region" description="Helical" evidence="1">
    <location>
        <begin position="312"/>
        <end position="333"/>
    </location>
</feature>
<feature type="transmembrane region" description="Helical" evidence="1">
    <location>
        <begin position="122"/>
        <end position="141"/>
    </location>
</feature>